<evidence type="ECO:0000259" key="6">
    <source>
        <dbReference type="Pfam" id="PF00155"/>
    </source>
</evidence>
<keyword evidence="3 7" id="KW-0808">Transferase</keyword>
<dbReference type="AlphaFoldDB" id="A0A1C9I435"/>
<reference evidence="7" key="1">
    <citation type="journal article" date="2015" name="BMC Genomics">
        <title>Transcriptome profiling of a Rhizobium leguminosarum bv. trifolii rosR mutant reveals the role of the transcriptional regulator RosR in motility, synthesis of cell-surface components, and other cellular processes.</title>
        <authorList>
            <person name="Rachwal K."/>
            <person name="Matczynska E."/>
            <person name="Janczarek M."/>
        </authorList>
    </citation>
    <scope>NUCLEOTIDE SEQUENCE</scope>
    <source>
        <strain evidence="7">Rt24.2</strain>
    </source>
</reference>
<evidence type="ECO:0000313" key="7">
    <source>
        <dbReference type="EMBL" id="AOO93590.1"/>
    </source>
</evidence>
<evidence type="ECO:0000256" key="5">
    <source>
        <dbReference type="RuleBase" id="RU003693"/>
    </source>
</evidence>
<evidence type="ECO:0000256" key="1">
    <source>
        <dbReference type="ARBA" id="ARBA00001933"/>
    </source>
</evidence>
<dbReference type="InterPro" id="IPR004839">
    <property type="entry name" value="Aminotransferase_I/II_large"/>
</dbReference>
<dbReference type="Gene3D" id="3.90.1150.10">
    <property type="entry name" value="Aspartate Aminotransferase, domain 1"/>
    <property type="match status" value="1"/>
</dbReference>
<dbReference type="SUPFAM" id="SSF53383">
    <property type="entry name" value="PLP-dependent transferases"/>
    <property type="match status" value="1"/>
</dbReference>
<dbReference type="GO" id="GO:0008483">
    <property type="term" value="F:transaminase activity"/>
    <property type="evidence" value="ECO:0007669"/>
    <property type="project" value="UniProtKB-KW"/>
</dbReference>
<dbReference type="InterPro" id="IPR001917">
    <property type="entry name" value="Aminotrans_II_pyridoxalP_BS"/>
</dbReference>
<dbReference type="GO" id="GO:0030170">
    <property type="term" value="F:pyridoxal phosphate binding"/>
    <property type="evidence" value="ECO:0007669"/>
    <property type="project" value="InterPro"/>
</dbReference>
<proteinExistence type="inferred from homology"/>
<dbReference type="Gene3D" id="3.40.640.10">
    <property type="entry name" value="Type I PLP-dependent aspartate aminotransferase-like (Major domain)"/>
    <property type="match status" value="1"/>
</dbReference>
<dbReference type="PANTHER" id="PTHR42885:SF2">
    <property type="entry name" value="HISTIDINOL-PHOSPHATE AMINOTRANSFERASE"/>
    <property type="match status" value="1"/>
</dbReference>
<comment type="similarity">
    <text evidence="5">Belongs to the class-II pyridoxal-phosphate-dependent aminotransferase family.</text>
</comment>
<organism evidence="7">
    <name type="scientific">Rhizobium leguminosarum bv. trifolii</name>
    <dbReference type="NCBI Taxonomy" id="386"/>
    <lineage>
        <taxon>Bacteria</taxon>
        <taxon>Pseudomonadati</taxon>
        <taxon>Pseudomonadota</taxon>
        <taxon>Alphaproteobacteria</taxon>
        <taxon>Hyphomicrobiales</taxon>
        <taxon>Rhizobiaceae</taxon>
        <taxon>Rhizobium/Agrobacterium group</taxon>
        <taxon>Rhizobium</taxon>
    </lineage>
</organism>
<sequence>MDEAYIDFGGESAIPLISTHPNLLVIQTLSKSRSLAGLRIDFALGLRPLIEALERVKDSFNSYPLDRQAQLAATAAIKDEAWFQTCRRKIIASRESLVSELETLHF</sequence>
<keyword evidence="4 5" id="KW-0663">Pyridoxal phosphate</keyword>
<protein>
    <submittedName>
        <fullName evidence="7">Histidinol-phosphate aminotransferase</fullName>
    </submittedName>
</protein>
<dbReference type="PROSITE" id="PS00599">
    <property type="entry name" value="AA_TRANSFER_CLASS_2"/>
    <property type="match status" value="1"/>
</dbReference>
<comment type="cofactor">
    <cofactor evidence="1 5">
        <name>pyridoxal 5'-phosphate</name>
        <dbReference type="ChEBI" id="CHEBI:597326"/>
    </cofactor>
</comment>
<dbReference type="EMBL" id="KX491226">
    <property type="protein sequence ID" value="AOO93590.1"/>
    <property type="molecule type" value="Genomic_DNA"/>
</dbReference>
<evidence type="ECO:0000256" key="2">
    <source>
        <dbReference type="ARBA" id="ARBA00022576"/>
    </source>
</evidence>
<dbReference type="InterPro" id="IPR015422">
    <property type="entry name" value="PyrdxlP-dep_Trfase_small"/>
</dbReference>
<reference evidence="7" key="2">
    <citation type="journal article" date="2016" name="Front. Microbiol.">
        <title>The Regulatory Protein RosR Affects Rhizobium leguminosarum bv. trifolii Protein Profiles, Cell Surface Properties, and Symbiosis with Clover.</title>
        <authorList>
            <person name="Rachwal K."/>
            <person name="Boguszewska A."/>
            <person name="Kopcinska J."/>
            <person name="Karas M."/>
            <person name="Tchorzewski M."/>
            <person name="Janczarek M."/>
        </authorList>
    </citation>
    <scope>NUCLEOTIDE SEQUENCE</scope>
    <source>
        <strain evidence="7">Rt24.2</strain>
    </source>
</reference>
<dbReference type="PANTHER" id="PTHR42885">
    <property type="entry name" value="HISTIDINOL-PHOSPHATE AMINOTRANSFERASE-RELATED"/>
    <property type="match status" value="1"/>
</dbReference>
<name>A0A1C9I435_RHILT</name>
<feature type="domain" description="Aminotransferase class I/classII large" evidence="6">
    <location>
        <begin position="2"/>
        <end position="103"/>
    </location>
</feature>
<keyword evidence="2 7" id="KW-0032">Aminotransferase</keyword>
<accession>A0A1C9I435</accession>
<evidence type="ECO:0000256" key="3">
    <source>
        <dbReference type="ARBA" id="ARBA00022679"/>
    </source>
</evidence>
<evidence type="ECO:0000256" key="4">
    <source>
        <dbReference type="ARBA" id="ARBA00022898"/>
    </source>
</evidence>
<dbReference type="InterPro" id="IPR015424">
    <property type="entry name" value="PyrdxlP-dep_Trfase"/>
</dbReference>
<dbReference type="Pfam" id="PF00155">
    <property type="entry name" value="Aminotran_1_2"/>
    <property type="match status" value="1"/>
</dbReference>
<dbReference type="InterPro" id="IPR015421">
    <property type="entry name" value="PyrdxlP-dep_Trfase_major"/>
</dbReference>